<keyword evidence="3" id="KW-1185">Reference proteome</keyword>
<feature type="transmembrane region" description="Helical" evidence="1">
    <location>
        <begin position="29"/>
        <end position="47"/>
    </location>
</feature>
<accession>A0A087V1J0</accession>
<evidence type="ECO:0000313" key="3">
    <source>
        <dbReference type="Proteomes" id="UP000054359"/>
    </source>
</evidence>
<dbReference type="Proteomes" id="UP000054359">
    <property type="component" value="Unassembled WGS sequence"/>
</dbReference>
<keyword evidence="1" id="KW-0812">Transmembrane</keyword>
<keyword evidence="1" id="KW-1133">Transmembrane helix</keyword>
<sequence>MVMVIRIILVTLFNSILVYFSIGSYWYRYAFLLVLLTAVIVLFTYIARLCPNESFEYVGITLLLILIYIYINKGY</sequence>
<gene>
    <name evidence="2" type="ORF">X975_20279</name>
</gene>
<protein>
    <submittedName>
        <fullName evidence="2">Uncharacterized protein</fullName>
    </submittedName>
</protein>
<feature type="transmembrane region" description="Helical" evidence="1">
    <location>
        <begin position="7"/>
        <end position="23"/>
    </location>
</feature>
<proteinExistence type="predicted"/>
<reference evidence="2 3" key="1">
    <citation type="submission" date="2013-11" db="EMBL/GenBank/DDBJ databases">
        <title>Genome sequencing of Stegodyphus mimosarum.</title>
        <authorList>
            <person name="Bechsgaard J."/>
        </authorList>
    </citation>
    <scope>NUCLEOTIDE SEQUENCE [LARGE SCALE GENOMIC DNA]</scope>
</reference>
<evidence type="ECO:0000313" key="2">
    <source>
        <dbReference type="EMBL" id="KFM83479.1"/>
    </source>
</evidence>
<feature type="non-terminal residue" evidence="2">
    <location>
        <position position="75"/>
    </location>
</feature>
<feature type="transmembrane region" description="Helical" evidence="1">
    <location>
        <begin position="54"/>
        <end position="71"/>
    </location>
</feature>
<evidence type="ECO:0000256" key="1">
    <source>
        <dbReference type="SAM" id="Phobius"/>
    </source>
</evidence>
<name>A0A087V1J0_STEMI</name>
<dbReference type="EMBL" id="KL855526">
    <property type="protein sequence ID" value="KFM83479.1"/>
    <property type="molecule type" value="Genomic_DNA"/>
</dbReference>
<organism evidence="2 3">
    <name type="scientific">Stegodyphus mimosarum</name>
    <name type="common">African social velvet spider</name>
    <dbReference type="NCBI Taxonomy" id="407821"/>
    <lineage>
        <taxon>Eukaryota</taxon>
        <taxon>Metazoa</taxon>
        <taxon>Ecdysozoa</taxon>
        <taxon>Arthropoda</taxon>
        <taxon>Chelicerata</taxon>
        <taxon>Arachnida</taxon>
        <taxon>Araneae</taxon>
        <taxon>Araneomorphae</taxon>
        <taxon>Entelegynae</taxon>
        <taxon>Eresoidea</taxon>
        <taxon>Eresidae</taxon>
        <taxon>Stegodyphus</taxon>
    </lineage>
</organism>
<dbReference type="AlphaFoldDB" id="A0A087V1J0"/>
<keyword evidence="1" id="KW-0472">Membrane</keyword>